<dbReference type="PANTHER" id="PTHR30451">
    <property type="entry name" value="OUTER MEMBRANE USHER PROTEIN"/>
    <property type="match status" value="1"/>
</dbReference>
<dbReference type="OrthoDB" id="8587at2"/>
<dbReference type="GO" id="GO:0015473">
    <property type="term" value="F:fimbrial usher porin activity"/>
    <property type="evidence" value="ECO:0007669"/>
    <property type="project" value="InterPro"/>
</dbReference>
<keyword evidence="3" id="KW-1185">Reference proteome</keyword>
<dbReference type="EMBL" id="WINI01000001">
    <property type="protein sequence ID" value="MQQ99554.1"/>
    <property type="molecule type" value="Genomic_DNA"/>
</dbReference>
<evidence type="ECO:0000259" key="1">
    <source>
        <dbReference type="Pfam" id="PF13953"/>
    </source>
</evidence>
<dbReference type="AlphaFoldDB" id="A0A843YJK0"/>
<dbReference type="PANTHER" id="PTHR30451:SF5">
    <property type="entry name" value="SLR0019 PROTEIN"/>
    <property type="match status" value="1"/>
</dbReference>
<dbReference type="Gene3D" id="2.60.40.2070">
    <property type="match status" value="1"/>
</dbReference>
<sequence>MVVVPTFQTMPGIDIYSNNIKVGTTDSAGVAVIPRLIPYVDNKVNLDDANLPISMSLDLAPQTIVPIPRSGSLLKFEVEQNKSATLILKDEDGEPLPIGTQVHLKGHSAVQEVALHGEVFITEMSFPATVVIDIGKQHSCEIHIDAAPPNQDFPVLGPYVCHAESI</sequence>
<reference evidence="2 3" key="1">
    <citation type="submission" date="2019-10" db="EMBL/GenBank/DDBJ databases">
        <title>Glaciimonas soli sp. nov., a psychrophilic bacterium isolated from the forest soil of a high elevation mountain in Taiwan.</title>
        <authorList>
            <person name="Wang L.-T."/>
            <person name="Shieh W.Y."/>
        </authorList>
    </citation>
    <scope>NUCLEOTIDE SEQUENCE [LARGE SCALE GENOMIC DNA]</scope>
    <source>
        <strain evidence="2 3">GS1</strain>
    </source>
</reference>
<name>A0A843YJK0_9BURK</name>
<organism evidence="2 3">
    <name type="scientific">Glaciimonas soli</name>
    <dbReference type="NCBI Taxonomy" id="2590999"/>
    <lineage>
        <taxon>Bacteria</taxon>
        <taxon>Pseudomonadati</taxon>
        <taxon>Pseudomonadota</taxon>
        <taxon>Betaproteobacteria</taxon>
        <taxon>Burkholderiales</taxon>
        <taxon>Oxalobacteraceae</taxon>
        <taxon>Glaciimonas</taxon>
    </lineage>
</organism>
<feature type="domain" description="PapC-like C-terminal" evidence="1">
    <location>
        <begin position="88"/>
        <end position="145"/>
    </location>
</feature>
<evidence type="ECO:0000313" key="3">
    <source>
        <dbReference type="Proteomes" id="UP000451565"/>
    </source>
</evidence>
<dbReference type="InterPro" id="IPR043142">
    <property type="entry name" value="PapC-like_C_sf"/>
</dbReference>
<dbReference type="Gene3D" id="2.60.40.2610">
    <property type="entry name" value="Outer membrane usher protein FimD, plug domain"/>
    <property type="match status" value="1"/>
</dbReference>
<dbReference type="GO" id="GO:0009279">
    <property type="term" value="C:cell outer membrane"/>
    <property type="evidence" value="ECO:0007669"/>
    <property type="project" value="TreeGrafter"/>
</dbReference>
<gene>
    <name evidence="2" type="ORF">GEV47_02490</name>
</gene>
<evidence type="ECO:0000313" key="2">
    <source>
        <dbReference type="EMBL" id="MQQ99554.1"/>
    </source>
</evidence>
<dbReference type="Pfam" id="PF13953">
    <property type="entry name" value="PapC_C"/>
    <property type="match status" value="1"/>
</dbReference>
<dbReference type="InterPro" id="IPR042186">
    <property type="entry name" value="FimD_plug_dom"/>
</dbReference>
<dbReference type="GO" id="GO:0009297">
    <property type="term" value="P:pilus assembly"/>
    <property type="evidence" value="ECO:0007669"/>
    <property type="project" value="InterPro"/>
</dbReference>
<accession>A0A843YJK0</accession>
<dbReference type="Proteomes" id="UP000451565">
    <property type="component" value="Unassembled WGS sequence"/>
</dbReference>
<proteinExistence type="predicted"/>
<comment type="caution">
    <text evidence="2">The sequence shown here is derived from an EMBL/GenBank/DDBJ whole genome shotgun (WGS) entry which is preliminary data.</text>
</comment>
<dbReference type="InterPro" id="IPR000015">
    <property type="entry name" value="Fimb_usher"/>
</dbReference>
<dbReference type="InterPro" id="IPR025949">
    <property type="entry name" value="PapC-like_C"/>
</dbReference>
<protein>
    <submittedName>
        <fullName evidence="2">Fimbria/pilus outer membrane usher protein</fullName>
    </submittedName>
</protein>